<dbReference type="Proteomes" id="UP001055811">
    <property type="component" value="Linkage Group LG01"/>
</dbReference>
<accession>A0ACB9H0N5</accession>
<reference evidence="1 2" key="2">
    <citation type="journal article" date="2022" name="Mol. Ecol. Resour.">
        <title>The genomes of chicory, endive, great burdock and yacon provide insights into Asteraceae paleo-polyploidization history and plant inulin production.</title>
        <authorList>
            <person name="Fan W."/>
            <person name="Wang S."/>
            <person name="Wang H."/>
            <person name="Wang A."/>
            <person name="Jiang F."/>
            <person name="Liu H."/>
            <person name="Zhao H."/>
            <person name="Xu D."/>
            <person name="Zhang Y."/>
        </authorList>
    </citation>
    <scope>NUCLEOTIDE SEQUENCE [LARGE SCALE GENOMIC DNA]</scope>
    <source>
        <strain evidence="2">cv. Punajuju</strain>
        <tissue evidence="1">Leaves</tissue>
    </source>
</reference>
<evidence type="ECO:0000313" key="1">
    <source>
        <dbReference type="EMBL" id="KAI3789013.1"/>
    </source>
</evidence>
<dbReference type="EMBL" id="CM042009">
    <property type="protein sequence ID" value="KAI3789013.1"/>
    <property type="molecule type" value="Genomic_DNA"/>
</dbReference>
<proteinExistence type="predicted"/>
<name>A0ACB9H0N5_CICIN</name>
<keyword evidence="2" id="KW-1185">Reference proteome</keyword>
<organism evidence="1 2">
    <name type="scientific">Cichorium intybus</name>
    <name type="common">Chicory</name>
    <dbReference type="NCBI Taxonomy" id="13427"/>
    <lineage>
        <taxon>Eukaryota</taxon>
        <taxon>Viridiplantae</taxon>
        <taxon>Streptophyta</taxon>
        <taxon>Embryophyta</taxon>
        <taxon>Tracheophyta</taxon>
        <taxon>Spermatophyta</taxon>
        <taxon>Magnoliopsida</taxon>
        <taxon>eudicotyledons</taxon>
        <taxon>Gunneridae</taxon>
        <taxon>Pentapetalae</taxon>
        <taxon>asterids</taxon>
        <taxon>campanulids</taxon>
        <taxon>Asterales</taxon>
        <taxon>Asteraceae</taxon>
        <taxon>Cichorioideae</taxon>
        <taxon>Cichorieae</taxon>
        <taxon>Cichoriinae</taxon>
        <taxon>Cichorium</taxon>
    </lineage>
</organism>
<comment type="caution">
    <text evidence="1">The sequence shown here is derived from an EMBL/GenBank/DDBJ whole genome shotgun (WGS) entry which is preliminary data.</text>
</comment>
<gene>
    <name evidence="1" type="ORF">L2E82_01797</name>
</gene>
<evidence type="ECO:0000313" key="2">
    <source>
        <dbReference type="Proteomes" id="UP001055811"/>
    </source>
</evidence>
<protein>
    <submittedName>
        <fullName evidence="1">Uncharacterized protein</fullName>
    </submittedName>
</protein>
<sequence length="1127" mass="124263">MSNQCSNLFNYRSFNLFPPFHTPLKPYASTLRPVFPFHCNLILIGRRSGNRTSSLLPPLAAESSSNVVLVATTEHHDGSLVFRFGDPSELVKNVERVEETESKAEWESNVVKISDGDQERQVVQKTIEGDYESGDSRLTEVADEITNEDIDSDITERETNVNSDLRDYNAESIHTSKEEVLSSQFDAKTNESLEGVESTLDETECTAQLNEDESLKPTISLLDDSPNRDKTVDPKGTLSKEDDDDDDETEDQSVSIKLESIQASDNEAMDAKQPNSENELHKVETEDAGESNTEDLMSPAIIHMSEVEVTDTANEDVNEELQDMNINGAALIDEMPPSDPLGAEPLDEVSQLQSADVKVETTMEVSSTEAMDVKDRTMENELQEVSTNKSDENDVSYVMPVSCVEEEAPILEDKFQPTAVELQPSMPVSEIELKDAMSQNPDDVILQTNNESEDLSVSVKLETMQVEVMDVTLAQTDELPKVESDDTSMSDNEDVPPQVTMYTSDSEIMDTANEDMEEKLQDMNTNEGTLIDEMPATDSSGTEPVLDDLSQLQLADVKLEATMEASTTKEMDVKDVEDELQQVSIEEAEPILEEDVSQPQSIPLELKPTMQVSDIEFLNTLVQNLDDGVLQVIDETEDLSESVKIEAMQVSDIELPNTMVQNPDDGVLQGIDETEDPLESFKLESMQVSDIEVMDELLDVETEDARESDAKDLLHISDVELTEAANENVEEGLQDMSINEGSLIEPISKMEVIQPSSTPVEIKPTMEVSDIEGENVDDGILQVIDEDADDSYIKDVEQLMHRLEAQLVQDEGQNHNILKQIDALGSSILLEEDANGSQLEAERMEGKVSSSDAEASKETEILLATEAKVEREENYLTGYFLSSGAALLEHPFEALTGGDDAYFMSSSKWLGVANGVSQWSFEGTDPGVYAQELMRTCEEIVLNTTNASITNSVDLLCRCVKETNMSGSSNILIANFDGQALHVANIGDTGFLIIRHGAVYKKSSPLLHEFHFALQVEDRDDPLQLVEEYTIELEEGDIVVSATDGLFDNLYEPEIAMVVSKSLQAGMKPEEVANVLATRAQEVGRSAYVRSPFSDAAQAAGYTGYTGGKQDNVAVIVSLVENRSNLL</sequence>
<reference evidence="2" key="1">
    <citation type="journal article" date="2022" name="Mol. Ecol. Resour.">
        <title>The genomes of chicory, endive, great burdock and yacon provide insights into Asteraceae palaeo-polyploidization history and plant inulin production.</title>
        <authorList>
            <person name="Fan W."/>
            <person name="Wang S."/>
            <person name="Wang H."/>
            <person name="Wang A."/>
            <person name="Jiang F."/>
            <person name="Liu H."/>
            <person name="Zhao H."/>
            <person name="Xu D."/>
            <person name="Zhang Y."/>
        </authorList>
    </citation>
    <scope>NUCLEOTIDE SEQUENCE [LARGE SCALE GENOMIC DNA]</scope>
    <source>
        <strain evidence="2">cv. Punajuju</strain>
    </source>
</reference>